<name>A0A1X7VBV7_AMPQE</name>
<sequence>MSELLPQSHQTITVSTGGRPISLTKVSSPSVPSDKASQRTLHWRSNELLKLREDLTGGESQHQIADEIRMISKEEREEIMRGFTIDISPEQCLVMKAALCLPWNKLRLMRSLTTSILCISLVTTAATMSTDIKVKSSEISDKFIDAFTLFSKCHEIYDSNHILSDIKMTELETSIHLFVKFYRTNFPSATFLPKLHMLEDHIVPWMKRWRIGCGCMGEQGAESLHASFNNTERAYKNMRDRVDRLRVVLQNHHFKILPFTQSLEPPLLKKRKAKEDKETL</sequence>
<dbReference type="OrthoDB" id="10050996at2759"/>
<protein>
    <submittedName>
        <fullName evidence="1">Uncharacterized protein</fullName>
    </submittedName>
</protein>
<organism evidence="1">
    <name type="scientific">Amphimedon queenslandica</name>
    <name type="common">Sponge</name>
    <dbReference type="NCBI Taxonomy" id="400682"/>
    <lineage>
        <taxon>Eukaryota</taxon>
        <taxon>Metazoa</taxon>
        <taxon>Porifera</taxon>
        <taxon>Demospongiae</taxon>
        <taxon>Heteroscleromorpha</taxon>
        <taxon>Haplosclerida</taxon>
        <taxon>Niphatidae</taxon>
        <taxon>Amphimedon</taxon>
    </lineage>
</organism>
<reference evidence="1" key="1">
    <citation type="submission" date="2017-05" db="UniProtKB">
        <authorList>
            <consortium name="EnsemblMetazoa"/>
        </authorList>
    </citation>
    <scope>IDENTIFICATION</scope>
</reference>
<evidence type="ECO:0000313" key="1">
    <source>
        <dbReference type="EnsemblMetazoa" id="Aqu2.1.37012_001"/>
    </source>
</evidence>
<dbReference type="EnsemblMetazoa" id="Aqu2.1.37012_001">
    <property type="protein sequence ID" value="Aqu2.1.37012_001"/>
    <property type="gene ID" value="Aqu2.1.37012"/>
</dbReference>
<dbReference type="AlphaFoldDB" id="A0A1X7VBV7"/>
<dbReference type="PANTHER" id="PTHR31424">
    <property type="entry name" value="PROTEIN CBG23806"/>
    <property type="match status" value="1"/>
</dbReference>
<dbReference type="InParanoid" id="A0A1X7VBV7"/>
<dbReference type="PANTHER" id="PTHR31424:SF3">
    <property type="entry name" value="RING-TYPE DOMAIN-CONTAINING PROTEIN"/>
    <property type="match status" value="1"/>
</dbReference>
<accession>A0A1X7VBV7</accession>
<proteinExistence type="predicted"/>